<dbReference type="Proteomes" id="UP000249720">
    <property type="component" value="Unassembled WGS sequence"/>
</dbReference>
<sequence length="544" mass="60788">MKKFNIFSAPLLYLLFFVAIFQINACTKDFKSINTDKNTIATIGPAELPFLFSKALSAAPHDMYNYQVAQNLFADQYAQYFACEATYFPSDRLVIRQDWVGAAFNPMYTDVMPQLQTIFANTDSTSAEYAMASIWWVYTFHRVTDYWGPIPYFQAGKVSTPSVPYDPQDQIYNDFFKRLANAVAVLNQHQGENHFGNYDLIYGGDVNHWIKFANSLRLRLAIRISKVDPARAKAEGEAAYAGGVMTVSAPITDPTANPGGDDALVDRSTKGNDGNGLSIMSDWNEFRMSASMASVLKGYNDPRLKEYFLPAVNTNQYQGLRNGLSVNQLTQPANNYNNNSHVGKRWSSTNVTDINGNVTGSATSLSTRQNIMCSAEVYFLRAEGAMLGWNMGGTPQTLYNQGITASMNQWGITDPTIINNYINSMATPIAPGDYLNSPPMTNIPVKFDPSNPAVQLEQIMTQKWLALYPDGQEAWADYRRSHVLKLYPVVNSDNPDITNTTTQWIRRIPFLLSEYQTNGAEVNKAVNLLGGPDKVTTPLWWDKN</sequence>
<dbReference type="Pfam" id="PF12741">
    <property type="entry name" value="SusD-like"/>
    <property type="match status" value="1"/>
</dbReference>
<dbReference type="Gene3D" id="1.25.40.390">
    <property type="match status" value="1"/>
</dbReference>
<dbReference type="InterPro" id="IPR011990">
    <property type="entry name" value="TPR-like_helical_dom_sf"/>
</dbReference>
<dbReference type="RefSeq" id="WP_111293824.1">
    <property type="nucleotide sequence ID" value="NZ_QKZV01000002.1"/>
</dbReference>
<evidence type="ECO:0000313" key="2">
    <source>
        <dbReference type="EMBL" id="PZX64670.1"/>
    </source>
</evidence>
<reference evidence="2 3" key="1">
    <citation type="submission" date="2018-06" db="EMBL/GenBank/DDBJ databases">
        <title>Genomic Encyclopedia of Archaeal and Bacterial Type Strains, Phase II (KMG-II): from individual species to whole genera.</title>
        <authorList>
            <person name="Goeker M."/>
        </authorList>
    </citation>
    <scope>NUCLEOTIDE SEQUENCE [LARGE SCALE GENOMIC DNA]</scope>
    <source>
        <strain evidence="2 3">DSM 23241</strain>
    </source>
</reference>
<keyword evidence="2" id="KW-0449">Lipoprotein</keyword>
<protein>
    <submittedName>
        <fullName evidence="2">SusD/RagB-like outer membrane lipoprotein</fullName>
    </submittedName>
</protein>
<gene>
    <name evidence="2" type="ORF">LX80_00868</name>
</gene>
<evidence type="ECO:0000313" key="3">
    <source>
        <dbReference type="Proteomes" id="UP000249720"/>
    </source>
</evidence>
<dbReference type="EMBL" id="QKZV01000002">
    <property type="protein sequence ID" value="PZX64670.1"/>
    <property type="molecule type" value="Genomic_DNA"/>
</dbReference>
<proteinExistence type="predicted"/>
<keyword evidence="3" id="KW-1185">Reference proteome</keyword>
<dbReference type="OrthoDB" id="843771at2"/>
<accession>A0A2W7S1N9</accession>
<dbReference type="AlphaFoldDB" id="A0A2W7S1N9"/>
<name>A0A2W7S1N9_9BACT</name>
<dbReference type="InterPro" id="IPR024302">
    <property type="entry name" value="SusD-like"/>
</dbReference>
<evidence type="ECO:0000256" key="1">
    <source>
        <dbReference type="SAM" id="MobiDB-lite"/>
    </source>
</evidence>
<feature type="region of interest" description="Disordered" evidence="1">
    <location>
        <begin position="252"/>
        <end position="271"/>
    </location>
</feature>
<dbReference type="SUPFAM" id="SSF48452">
    <property type="entry name" value="TPR-like"/>
    <property type="match status" value="1"/>
</dbReference>
<organism evidence="2 3">
    <name type="scientific">Hydrotalea sandarakina</name>
    <dbReference type="NCBI Taxonomy" id="1004304"/>
    <lineage>
        <taxon>Bacteria</taxon>
        <taxon>Pseudomonadati</taxon>
        <taxon>Bacteroidota</taxon>
        <taxon>Chitinophagia</taxon>
        <taxon>Chitinophagales</taxon>
        <taxon>Chitinophagaceae</taxon>
        <taxon>Hydrotalea</taxon>
    </lineage>
</organism>
<comment type="caution">
    <text evidence="2">The sequence shown here is derived from an EMBL/GenBank/DDBJ whole genome shotgun (WGS) entry which is preliminary data.</text>
</comment>